<dbReference type="EMBL" id="NQWI01000004">
    <property type="protein sequence ID" value="PDW04774.1"/>
    <property type="molecule type" value="Genomic_DNA"/>
</dbReference>
<dbReference type="RefSeq" id="WP_097642356.1">
    <property type="nucleotide sequence ID" value="NZ_NQWI01000004.1"/>
</dbReference>
<protein>
    <recommendedName>
        <fullName evidence="3">Addiction module toxin RelE</fullName>
    </recommendedName>
</protein>
<dbReference type="GO" id="GO:0110001">
    <property type="term" value="C:toxin-antitoxin complex"/>
    <property type="evidence" value="ECO:0007669"/>
    <property type="project" value="InterPro"/>
</dbReference>
<dbReference type="OrthoDB" id="9799912at2"/>
<dbReference type="Proteomes" id="UP000220527">
    <property type="component" value="Unassembled WGS sequence"/>
</dbReference>
<accession>A0A2A6RNU6</accession>
<dbReference type="AlphaFoldDB" id="A0A2A6RNU6"/>
<evidence type="ECO:0000313" key="2">
    <source>
        <dbReference type="Proteomes" id="UP000220527"/>
    </source>
</evidence>
<organism evidence="1 2">
    <name type="scientific">Candidatus Viridilinea mediisalina</name>
    <dbReference type="NCBI Taxonomy" id="2024553"/>
    <lineage>
        <taxon>Bacteria</taxon>
        <taxon>Bacillati</taxon>
        <taxon>Chloroflexota</taxon>
        <taxon>Chloroflexia</taxon>
        <taxon>Chloroflexales</taxon>
        <taxon>Chloroflexineae</taxon>
        <taxon>Oscillochloridaceae</taxon>
        <taxon>Candidatus Viridilinea</taxon>
    </lineage>
</organism>
<dbReference type="GO" id="GO:0003723">
    <property type="term" value="F:RNA binding"/>
    <property type="evidence" value="ECO:0007669"/>
    <property type="project" value="InterPro"/>
</dbReference>
<reference evidence="2" key="1">
    <citation type="submission" date="2017-08" db="EMBL/GenBank/DDBJ databases">
        <authorList>
            <person name="Grouzdev D.S."/>
            <person name="Gaisin V.A."/>
            <person name="Rysina M.S."/>
            <person name="Gorlenko V.M."/>
        </authorList>
    </citation>
    <scope>NUCLEOTIDE SEQUENCE [LARGE SCALE GENOMIC DNA]</scope>
    <source>
        <strain evidence="2">Kir15-3F</strain>
    </source>
</reference>
<evidence type="ECO:0000313" key="1">
    <source>
        <dbReference type="EMBL" id="PDW04774.1"/>
    </source>
</evidence>
<gene>
    <name evidence="1" type="ORF">CJ255_01650</name>
</gene>
<dbReference type="InterPro" id="IPR018669">
    <property type="entry name" value="Toxin_HigB"/>
</dbReference>
<name>A0A2A6RNU6_9CHLR</name>
<sequence>MHVISRKALRQFAQRYPDSSNALDAWFRIIRTNQFANLVDLRRVFPHADLVGDLVVFNIGGNKYRLIAVIHFNRQKLYIRHVLTHDEYSRGGWKT</sequence>
<dbReference type="Pfam" id="PF09907">
    <property type="entry name" value="HigB_toxin"/>
    <property type="match status" value="1"/>
</dbReference>
<keyword evidence="2" id="KW-1185">Reference proteome</keyword>
<comment type="caution">
    <text evidence="1">The sequence shown here is derived from an EMBL/GenBank/DDBJ whole genome shotgun (WGS) entry which is preliminary data.</text>
</comment>
<proteinExistence type="predicted"/>
<evidence type="ECO:0008006" key="3">
    <source>
        <dbReference type="Google" id="ProtNLM"/>
    </source>
</evidence>
<dbReference type="GO" id="GO:0004519">
    <property type="term" value="F:endonuclease activity"/>
    <property type="evidence" value="ECO:0007669"/>
    <property type="project" value="InterPro"/>
</dbReference>